<evidence type="ECO:0000256" key="1">
    <source>
        <dbReference type="ARBA" id="ARBA00023015"/>
    </source>
</evidence>
<gene>
    <name evidence="5" type="ORF">UFOPK3772_03330</name>
</gene>
<dbReference type="PROSITE" id="PS50043">
    <property type="entry name" value="HTH_LUXR_2"/>
    <property type="match status" value="1"/>
</dbReference>
<dbReference type="SMART" id="SM00421">
    <property type="entry name" value="HTH_LUXR"/>
    <property type="match status" value="1"/>
</dbReference>
<keyword evidence="3" id="KW-0804">Transcription</keyword>
<dbReference type="PRINTS" id="PR00038">
    <property type="entry name" value="HTHLUXR"/>
</dbReference>
<dbReference type="Pfam" id="PF00196">
    <property type="entry name" value="GerE"/>
    <property type="match status" value="1"/>
</dbReference>
<proteinExistence type="predicted"/>
<dbReference type="Gene3D" id="3.30.450.40">
    <property type="match status" value="1"/>
</dbReference>
<dbReference type="Gene3D" id="1.10.10.10">
    <property type="entry name" value="Winged helix-like DNA-binding domain superfamily/Winged helix DNA-binding domain"/>
    <property type="match status" value="1"/>
</dbReference>
<dbReference type="InterPro" id="IPR036388">
    <property type="entry name" value="WH-like_DNA-bd_sf"/>
</dbReference>
<dbReference type="GO" id="GO:0003677">
    <property type="term" value="F:DNA binding"/>
    <property type="evidence" value="ECO:0007669"/>
    <property type="project" value="UniProtKB-KW"/>
</dbReference>
<dbReference type="PANTHER" id="PTHR44688:SF16">
    <property type="entry name" value="DNA-BINDING TRANSCRIPTIONAL ACTIVATOR DEVR_DOSR"/>
    <property type="match status" value="1"/>
</dbReference>
<evidence type="ECO:0000259" key="4">
    <source>
        <dbReference type="PROSITE" id="PS50043"/>
    </source>
</evidence>
<keyword evidence="2" id="KW-0238">DNA-binding</keyword>
<dbReference type="InterPro" id="IPR029016">
    <property type="entry name" value="GAF-like_dom_sf"/>
</dbReference>
<evidence type="ECO:0000256" key="3">
    <source>
        <dbReference type="ARBA" id="ARBA00023163"/>
    </source>
</evidence>
<dbReference type="CDD" id="cd06170">
    <property type="entry name" value="LuxR_C_like"/>
    <property type="match status" value="1"/>
</dbReference>
<sequence length="253" mass="27545">MTELAPASLSGFLRFLSASPEGGAVAEAAVHGPLSSLDARATTIFAAQGSDLVLAGDYGFTPEFLERFHTFSISSPFRMCQAYRQGEVIERPSGVEHEWISDYDRELLTASLLSPEGEALTSTSVPIMSKGRAIGVWNVVTPADTTLDRGAFNHLDAVSAAMGMWMALREKDRSSTATVRRERLSPHARITGRQLEVLRLLGAGKTNLQISVRLGFSDSTVKKEVQQIMVYLNVHDREAAVARARKLGLLDPE</sequence>
<evidence type="ECO:0000256" key="2">
    <source>
        <dbReference type="ARBA" id="ARBA00023125"/>
    </source>
</evidence>
<evidence type="ECO:0000313" key="5">
    <source>
        <dbReference type="EMBL" id="CAB4970412.1"/>
    </source>
</evidence>
<dbReference type="AlphaFoldDB" id="A0A6J7LSN6"/>
<keyword evidence="1" id="KW-0805">Transcription regulation</keyword>
<organism evidence="5">
    <name type="scientific">freshwater metagenome</name>
    <dbReference type="NCBI Taxonomy" id="449393"/>
    <lineage>
        <taxon>unclassified sequences</taxon>
        <taxon>metagenomes</taxon>
        <taxon>ecological metagenomes</taxon>
    </lineage>
</organism>
<feature type="domain" description="HTH luxR-type" evidence="4">
    <location>
        <begin position="183"/>
        <end position="248"/>
    </location>
</feature>
<protein>
    <submittedName>
        <fullName evidence="5">Unannotated protein</fullName>
    </submittedName>
</protein>
<dbReference type="InterPro" id="IPR016032">
    <property type="entry name" value="Sig_transdc_resp-reg_C-effctor"/>
</dbReference>
<dbReference type="EMBL" id="CAFBNE010000188">
    <property type="protein sequence ID" value="CAB4970412.1"/>
    <property type="molecule type" value="Genomic_DNA"/>
</dbReference>
<dbReference type="SUPFAM" id="SSF46894">
    <property type="entry name" value="C-terminal effector domain of the bipartite response regulators"/>
    <property type="match status" value="1"/>
</dbReference>
<name>A0A6J7LSN6_9ZZZZ</name>
<accession>A0A6J7LSN6</accession>
<dbReference type="PANTHER" id="PTHR44688">
    <property type="entry name" value="DNA-BINDING TRANSCRIPTIONAL ACTIVATOR DEVR_DOSR"/>
    <property type="match status" value="1"/>
</dbReference>
<dbReference type="InterPro" id="IPR000792">
    <property type="entry name" value="Tscrpt_reg_LuxR_C"/>
</dbReference>
<reference evidence="5" key="1">
    <citation type="submission" date="2020-05" db="EMBL/GenBank/DDBJ databases">
        <authorList>
            <person name="Chiriac C."/>
            <person name="Salcher M."/>
            <person name="Ghai R."/>
            <person name="Kavagutti S V."/>
        </authorList>
    </citation>
    <scope>NUCLEOTIDE SEQUENCE</scope>
</reference>
<dbReference type="GO" id="GO:0006355">
    <property type="term" value="P:regulation of DNA-templated transcription"/>
    <property type="evidence" value="ECO:0007669"/>
    <property type="project" value="InterPro"/>
</dbReference>